<dbReference type="Gene3D" id="3.60.15.10">
    <property type="entry name" value="Ribonuclease Z/Hydroxyacylglutathione hydrolase-like"/>
    <property type="match status" value="1"/>
</dbReference>
<protein>
    <recommendedName>
        <fullName evidence="2">MBL fold metallo-hydrolase</fullName>
    </recommendedName>
</protein>
<comment type="caution">
    <text evidence="1">The sequence shown here is derived from an EMBL/GenBank/DDBJ whole genome shotgun (WGS) entry which is preliminary data.</text>
</comment>
<name>A0A7C4H8X4_9CREN</name>
<dbReference type="AlphaFoldDB" id="A0A7C4H8X4"/>
<dbReference type="SUPFAM" id="SSF56281">
    <property type="entry name" value="Metallo-hydrolase/oxidoreductase"/>
    <property type="match status" value="1"/>
</dbReference>
<dbReference type="GO" id="GO:0035312">
    <property type="term" value="F:5'-3' DNA exonuclease activity"/>
    <property type="evidence" value="ECO:0007669"/>
    <property type="project" value="TreeGrafter"/>
</dbReference>
<sequence>MYVSIGRRGAIVFPYRVCVDGHEDGCLFRVTTHIHADHIVDLDKSAIYCKHVIATPITLDILKVMGYTIPTNKAVALNYGQSMNIDQDGWLRLSIAKADHIPGSAQVVLDTKDACIGYTGDFRAPGIRTEILKDLDILVVDATYGDPSYVRESEDAIMNEFVKLLKKLLTEGPVAIYAYHGKINDVMLKLRQWGIDAPYILSSSQWNIYCVLNRYGYGTSDVFHQGSREAEEIMKSGWYIEFALTSRYSFLRRRKGISHVLVTGRYGKTVARLGGSWVVGLSGHADFNELVYYVDEARPRLLIVDGYRSQYAHVFSSYVKSSLGIEAIVKPF</sequence>
<evidence type="ECO:0000313" key="1">
    <source>
        <dbReference type="EMBL" id="HGM07454.1"/>
    </source>
</evidence>
<reference evidence="1" key="1">
    <citation type="journal article" date="2020" name="mSystems">
        <title>Genome- and Community-Level Interaction Insights into Carbon Utilization and Element Cycling Functions of Hydrothermarchaeota in Hydrothermal Sediment.</title>
        <authorList>
            <person name="Zhou Z."/>
            <person name="Liu Y."/>
            <person name="Xu W."/>
            <person name="Pan J."/>
            <person name="Luo Z.H."/>
            <person name="Li M."/>
        </authorList>
    </citation>
    <scope>NUCLEOTIDE SEQUENCE [LARGE SCALE GENOMIC DNA]</scope>
    <source>
        <strain evidence="1">SpSt-658</strain>
    </source>
</reference>
<dbReference type="GO" id="GO:0036297">
    <property type="term" value="P:interstrand cross-link repair"/>
    <property type="evidence" value="ECO:0007669"/>
    <property type="project" value="TreeGrafter"/>
</dbReference>
<evidence type="ECO:0008006" key="2">
    <source>
        <dbReference type="Google" id="ProtNLM"/>
    </source>
</evidence>
<dbReference type="PANTHER" id="PTHR23240">
    <property type="entry name" value="DNA CROSS-LINK REPAIR PROTEIN PSO2/SNM1-RELATED"/>
    <property type="match status" value="1"/>
</dbReference>
<gene>
    <name evidence="1" type="ORF">ENU31_03485</name>
</gene>
<proteinExistence type="predicted"/>
<accession>A0A7C4H8X4</accession>
<dbReference type="GO" id="GO:0003684">
    <property type="term" value="F:damaged DNA binding"/>
    <property type="evidence" value="ECO:0007669"/>
    <property type="project" value="TreeGrafter"/>
</dbReference>
<organism evidence="1">
    <name type="scientific">Ignisphaera aggregans</name>
    <dbReference type="NCBI Taxonomy" id="334771"/>
    <lineage>
        <taxon>Archaea</taxon>
        <taxon>Thermoproteota</taxon>
        <taxon>Thermoprotei</taxon>
        <taxon>Desulfurococcales</taxon>
        <taxon>Desulfurococcaceae</taxon>
        <taxon>Ignisphaera</taxon>
    </lineage>
</organism>
<dbReference type="GO" id="GO:0006303">
    <property type="term" value="P:double-strand break repair via nonhomologous end joining"/>
    <property type="evidence" value="ECO:0007669"/>
    <property type="project" value="TreeGrafter"/>
</dbReference>
<dbReference type="EMBL" id="DTCA01000110">
    <property type="protein sequence ID" value="HGM07454.1"/>
    <property type="molecule type" value="Genomic_DNA"/>
</dbReference>
<dbReference type="InterPro" id="IPR036866">
    <property type="entry name" value="RibonucZ/Hydroxyglut_hydro"/>
</dbReference>